<proteinExistence type="predicted"/>
<dbReference type="Proteomes" id="UP000298030">
    <property type="component" value="Unassembled WGS sequence"/>
</dbReference>
<dbReference type="AlphaFoldDB" id="A0A4Y7TKZ8"/>
<dbReference type="EMBL" id="QPFP01000010">
    <property type="protein sequence ID" value="TEB34212.1"/>
    <property type="molecule type" value="Genomic_DNA"/>
</dbReference>
<protein>
    <submittedName>
        <fullName evidence="2">Uncharacterized protein</fullName>
    </submittedName>
</protein>
<accession>A0A4Y7TKZ8</accession>
<gene>
    <name evidence="2" type="ORF">FA13DRAFT_1729715</name>
</gene>
<evidence type="ECO:0000313" key="2">
    <source>
        <dbReference type="EMBL" id="TEB34212.1"/>
    </source>
</evidence>
<name>A0A4Y7TKZ8_COPMI</name>
<feature type="transmembrane region" description="Helical" evidence="1">
    <location>
        <begin position="175"/>
        <end position="196"/>
    </location>
</feature>
<comment type="caution">
    <text evidence="2">The sequence shown here is derived from an EMBL/GenBank/DDBJ whole genome shotgun (WGS) entry which is preliminary data.</text>
</comment>
<keyword evidence="3" id="KW-1185">Reference proteome</keyword>
<sequence>MRATAENTKVEYPASSYPMNNRVEAGPDQGQWMAPPAYQQAPPPAPDRTGVYASTIRIVPRFHSYRNFRIFKYIGSSIGLSIAVFIFSMILTGGRITFYVSPAAFGVATIFHFCVMYKLKREGHQLEVETRHVGDVYTSPGSNLAGVVVNNPDYAPRATTAIVAPSVTTKIPTILAAWLVALLYWACVGLITWRVVEGYQTYGGFYSSSSSSRNRDSIWSRVSWIKYIVEGALTLVEASTVTLIAFLCTKERGTVKRNY</sequence>
<keyword evidence="1" id="KW-1133">Transmembrane helix</keyword>
<evidence type="ECO:0000313" key="3">
    <source>
        <dbReference type="Proteomes" id="UP000298030"/>
    </source>
</evidence>
<feature type="transmembrane region" description="Helical" evidence="1">
    <location>
        <begin position="96"/>
        <end position="117"/>
    </location>
</feature>
<feature type="transmembrane region" description="Helical" evidence="1">
    <location>
        <begin position="70"/>
        <end position="90"/>
    </location>
</feature>
<keyword evidence="1" id="KW-0812">Transmembrane</keyword>
<organism evidence="2 3">
    <name type="scientific">Coprinellus micaceus</name>
    <name type="common">Glistening ink-cap mushroom</name>
    <name type="synonym">Coprinus micaceus</name>
    <dbReference type="NCBI Taxonomy" id="71717"/>
    <lineage>
        <taxon>Eukaryota</taxon>
        <taxon>Fungi</taxon>
        <taxon>Dikarya</taxon>
        <taxon>Basidiomycota</taxon>
        <taxon>Agaricomycotina</taxon>
        <taxon>Agaricomycetes</taxon>
        <taxon>Agaricomycetidae</taxon>
        <taxon>Agaricales</taxon>
        <taxon>Agaricineae</taxon>
        <taxon>Psathyrellaceae</taxon>
        <taxon>Coprinellus</taxon>
    </lineage>
</organism>
<reference evidence="2 3" key="1">
    <citation type="journal article" date="2019" name="Nat. Ecol. Evol.">
        <title>Megaphylogeny resolves global patterns of mushroom evolution.</title>
        <authorList>
            <person name="Varga T."/>
            <person name="Krizsan K."/>
            <person name="Foldi C."/>
            <person name="Dima B."/>
            <person name="Sanchez-Garcia M."/>
            <person name="Sanchez-Ramirez S."/>
            <person name="Szollosi G.J."/>
            <person name="Szarkandi J.G."/>
            <person name="Papp V."/>
            <person name="Albert L."/>
            <person name="Andreopoulos W."/>
            <person name="Angelini C."/>
            <person name="Antonin V."/>
            <person name="Barry K.W."/>
            <person name="Bougher N.L."/>
            <person name="Buchanan P."/>
            <person name="Buyck B."/>
            <person name="Bense V."/>
            <person name="Catcheside P."/>
            <person name="Chovatia M."/>
            <person name="Cooper J."/>
            <person name="Damon W."/>
            <person name="Desjardin D."/>
            <person name="Finy P."/>
            <person name="Geml J."/>
            <person name="Haridas S."/>
            <person name="Hughes K."/>
            <person name="Justo A."/>
            <person name="Karasinski D."/>
            <person name="Kautmanova I."/>
            <person name="Kiss B."/>
            <person name="Kocsube S."/>
            <person name="Kotiranta H."/>
            <person name="LaButti K.M."/>
            <person name="Lechner B.E."/>
            <person name="Liimatainen K."/>
            <person name="Lipzen A."/>
            <person name="Lukacs Z."/>
            <person name="Mihaltcheva S."/>
            <person name="Morgado L.N."/>
            <person name="Niskanen T."/>
            <person name="Noordeloos M.E."/>
            <person name="Ohm R.A."/>
            <person name="Ortiz-Santana B."/>
            <person name="Ovrebo C."/>
            <person name="Racz N."/>
            <person name="Riley R."/>
            <person name="Savchenko A."/>
            <person name="Shiryaev A."/>
            <person name="Soop K."/>
            <person name="Spirin V."/>
            <person name="Szebenyi C."/>
            <person name="Tomsovsky M."/>
            <person name="Tulloss R.E."/>
            <person name="Uehling J."/>
            <person name="Grigoriev I.V."/>
            <person name="Vagvolgyi C."/>
            <person name="Papp T."/>
            <person name="Martin F.M."/>
            <person name="Miettinen O."/>
            <person name="Hibbett D.S."/>
            <person name="Nagy L.G."/>
        </authorList>
    </citation>
    <scope>NUCLEOTIDE SEQUENCE [LARGE SCALE GENOMIC DNA]</scope>
    <source>
        <strain evidence="2 3">FP101781</strain>
    </source>
</reference>
<feature type="transmembrane region" description="Helical" evidence="1">
    <location>
        <begin position="224"/>
        <end position="248"/>
    </location>
</feature>
<evidence type="ECO:0000256" key="1">
    <source>
        <dbReference type="SAM" id="Phobius"/>
    </source>
</evidence>
<keyword evidence="1" id="KW-0472">Membrane</keyword>
<dbReference type="OrthoDB" id="10413140at2759"/>